<evidence type="ECO:0000256" key="1">
    <source>
        <dbReference type="ARBA" id="ARBA00008891"/>
    </source>
</evidence>
<dbReference type="PANTHER" id="PTHR31321:SF57">
    <property type="entry name" value="PECTINESTERASE 53-RELATED"/>
    <property type="match status" value="1"/>
</dbReference>
<dbReference type="EMBL" id="BAAAQM010000004">
    <property type="protein sequence ID" value="GAA1957536.1"/>
    <property type="molecule type" value="Genomic_DNA"/>
</dbReference>
<feature type="signal peptide" evidence="5">
    <location>
        <begin position="1"/>
        <end position="36"/>
    </location>
</feature>
<evidence type="ECO:0000259" key="6">
    <source>
        <dbReference type="Pfam" id="PF01095"/>
    </source>
</evidence>
<comment type="similarity">
    <text evidence="1">Belongs to the pectinesterase family.</text>
</comment>
<evidence type="ECO:0000256" key="4">
    <source>
        <dbReference type="SAM" id="MobiDB-lite"/>
    </source>
</evidence>
<keyword evidence="8" id="KW-1185">Reference proteome</keyword>
<evidence type="ECO:0000256" key="5">
    <source>
        <dbReference type="SAM" id="SignalP"/>
    </source>
</evidence>
<sequence>MTRADDKGMAASFIKGLAVAVAALAVTATASTSATADTRSAAAGQHQQVFLVAPTGTPGPRGVVTFTSIQAAVNAAAPGTNGHHTLIKIAPGTYTGQVYIPADKPNLTFTGLGDASQIVLKDNLAHGTIAADGNLYGTDCSATLTVAGNGFEAYNITVANAFDRAADPATAARGPQAVAVKAVADKAIFAHDRFLGVQDTVFASSYADDFAPNQCFAEDGTPTPPAKSGPAPANPPAARQYFVDDYIAGSIDFVCGSATAVFERDTIDILRGRPGGSVSAPDTPTAFSRGYLIDNSRIDNLDGSLAAGADYLSRPWRHTGTTNPVAQMTIRNTYLGAAISPAHYENWSSPFFKWTDARYSEYRNIGPAAADVAADVPQLTSQQAASYTVAAYFGDWTPVVSG</sequence>
<keyword evidence="2" id="KW-0378">Hydrolase</keyword>
<keyword evidence="3" id="KW-0063">Aspartyl esterase</keyword>
<dbReference type="Proteomes" id="UP001499854">
    <property type="component" value="Unassembled WGS sequence"/>
</dbReference>
<dbReference type="PANTHER" id="PTHR31321">
    <property type="entry name" value="ACYL-COA THIOESTER HYDROLASE YBHC-RELATED"/>
    <property type="match status" value="1"/>
</dbReference>
<comment type="caution">
    <text evidence="7">The sequence shown here is derived from an EMBL/GenBank/DDBJ whole genome shotgun (WGS) entry which is preliminary data.</text>
</comment>
<dbReference type="Gene3D" id="2.160.20.10">
    <property type="entry name" value="Single-stranded right-handed beta-helix, Pectin lyase-like"/>
    <property type="match status" value="1"/>
</dbReference>
<keyword evidence="5" id="KW-0732">Signal</keyword>
<dbReference type="InterPro" id="IPR012334">
    <property type="entry name" value="Pectin_lyas_fold"/>
</dbReference>
<gene>
    <name evidence="7" type="ORF">GCM10009838_11940</name>
</gene>
<protein>
    <submittedName>
        <fullName evidence="7">Pectinesterase family protein</fullName>
    </submittedName>
</protein>
<accession>A0ABN2QSY8</accession>
<dbReference type="InterPro" id="IPR011050">
    <property type="entry name" value="Pectin_lyase_fold/virulence"/>
</dbReference>
<proteinExistence type="inferred from homology"/>
<dbReference type="SUPFAM" id="SSF51126">
    <property type="entry name" value="Pectin lyase-like"/>
    <property type="match status" value="1"/>
</dbReference>
<feature type="domain" description="Pectinesterase catalytic" evidence="6">
    <location>
        <begin position="62"/>
        <end position="205"/>
    </location>
</feature>
<feature type="domain" description="Pectinesterase catalytic" evidence="6">
    <location>
        <begin position="237"/>
        <end position="392"/>
    </location>
</feature>
<feature type="region of interest" description="Disordered" evidence="4">
    <location>
        <begin position="215"/>
        <end position="235"/>
    </location>
</feature>
<dbReference type="InterPro" id="IPR000070">
    <property type="entry name" value="Pectinesterase_cat"/>
</dbReference>
<evidence type="ECO:0000313" key="7">
    <source>
        <dbReference type="EMBL" id="GAA1957536.1"/>
    </source>
</evidence>
<feature type="compositionally biased region" description="Pro residues" evidence="4">
    <location>
        <begin position="222"/>
        <end position="235"/>
    </location>
</feature>
<evidence type="ECO:0000256" key="3">
    <source>
        <dbReference type="ARBA" id="ARBA00023085"/>
    </source>
</evidence>
<evidence type="ECO:0000256" key="2">
    <source>
        <dbReference type="ARBA" id="ARBA00022801"/>
    </source>
</evidence>
<name>A0ABN2QSY8_9ACTN</name>
<organism evidence="7 8">
    <name type="scientific">Catenulispora subtropica</name>
    <dbReference type="NCBI Taxonomy" id="450798"/>
    <lineage>
        <taxon>Bacteria</taxon>
        <taxon>Bacillati</taxon>
        <taxon>Actinomycetota</taxon>
        <taxon>Actinomycetes</taxon>
        <taxon>Catenulisporales</taxon>
        <taxon>Catenulisporaceae</taxon>
        <taxon>Catenulispora</taxon>
    </lineage>
</organism>
<reference evidence="7 8" key="1">
    <citation type="journal article" date="2019" name="Int. J. Syst. Evol. Microbiol.">
        <title>The Global Catalogue of Microorganisms (GCM) 10K type strain sequencing project: providing services to taxonomists for standard genome sequencing and annotation.</title>
        <authorList>
            <consortium name="The Broad Institute Genomics Platform"/>
            <consortium name="The Broad Institute Genome Sequencing Center for Infectious Disease"/>
            <person name="Wu L."/>
            <person name="Ma J."/>
        </authorList>
    </citation>
    <scope>NUCLEOTIDE SEQUENCE [LARGE SCALE GENOMIC DNA]</scope>
    <source>
        <strain evidence="7 8">JCM 16013</strain>
    </source>
</reference>
<feature type="chain" id="PRO_5046614804" evidence="5">
    <location>
        <begin position="37"/>
        <end position="402"/>
    </location>
</feature>
<dbReference type="Pfam" id="PF01095">
    <property type="entry name" value="Pectinesterase"/>
    <property type="match status" value="2"/>
</dbReference>
<dbReference type="RefSeq" id="WP_344655893.1">
    <property type="nucleotide sequence ID" value="NZ_BAAAQM010000004.1"/>
</dbReference>
<evidence type="ECO:0000313" key="8">
    <source>
        <dbReference type="Proteomes" id="UP001499854"/>
    </source>
</evidence>